<dbReference type="GO" id="GO:0015031">
    <property type="term" value="P:protein transport"/>
    <property type="evidence" value="ECO:0007669"/>
    <property type="project" value="UniProtKB-KW"/>
</dbReference>
<evidence type="ECO:0000256" key="1">
    <source>
        <dbReference type="ARBA" id="ARBA00004567"/>
    </source>
</evidence>
<keyword evidence="11" id="KW-1185">Reference proteome</keyword>
<gene>
    <name evidence="10" type="ORF">PSYICH_LOCUS12075</name>
</gene>
<feature type="region of interest" description="Disordered" evidence="9">
    <location>
        <begin position="1"/>
        <end position="23"/>
    </location>
</feature>
<evidence type="ECO:0000256" key="7">
    <source>
        <dbReference type="ARBA" id="ARBA00023242"/>
    </source>
</evidence>
<sequence length="630" mass="64797">MQNPPAFGFGTPSAAQSGQAGLFGTATPGATNLFATPASNTTPSLFGTATTANPTFGASATPAFGATPNITPSFGATPSAVPGFGITPSAASTFGTAPNAAPSFGATPNAATGFGTTPNTAPSFGATPNTTPSFGATPNTTPSFGATPSALPSFGTTTSAAPAFGATPIGTTSFGATLSSAPSFGVTSSTAPSFGATPIAVPSTASSFGITPSSNATATPSFGATTTASAFGATTTTTAGFGVTQQPNVSGFGITPATNLPFGATTTSAVAGFGFGTTTTSAAAASATNTGLSFNLGAGLTSTPTTAASQGLGGQPTAQTKVVTTQKDITPKDQPLPNEILQTVEAFKELVKQQKLHSSDIARCSVRDFRKVEQDINQLAQLLAEVESQLQKNRQLAEKLKYETAKCLKDVEIAQRTQDTPPGLQYENTAPLKFFLQLADKFEREMQALKVQIEGADNYVKNYRSPNALTPQDLHLGMRRLHESFVALAGRLHSVHNQVESQKEAYLNTRKQLFNDNSNPFENMLNPIEVNFESMLHRTPPKVATGPTPFSNLAIGLTQPLGSQQNQSGISYSAPTTTASGFANMGFSAGFTSKRLPGYENLLFGGSSVAQNTNSFQLQKPPTGNKRGKQ</sequence>
<dbReference type="GO" id="GO:0008139">
    <property type="term" value="F:nuclear localization sequence binding"/>
    <property type="evidence" value="ECO:0007669"/>
    <property type="project" value="InterPro"/>
</dbReference>
<evidence type="ECO:0000313" key="11">
    <source>
        <dbReference type="Proteomes" id="UP001153636"/>
    </source>
</evidence>
<accession>A0A9P0D8Z7</accession>
<keyword evidence="2" id="KW-0813">Transport</keyword>
<keyword evidence="4" id="KW-0653">Protein transport</keyword>
<dbReference type="Pfam" id="PF15967">
    <property type="entry name" value="Nucleoporin_FG2"/>
    <property type="match status" value="1"/>
</dbReference>
<feature type="coiled-coil region" evidence="8">
    <location>
        <begin position="369"/>
        <end position="403"/>
    </location>
</feature>
<feature type="coiled-coil region" evidence="8">
    <location>
        <begin position="432"/>
        <end position="459"/>
    </location>
</feature>
<comment type="subcellular location">
    <subcellularLocation>
        <location evidence="1">Nucleus</location>
        <location evidence="1">Nuclear pore complex</location>
    </subcellularLocation>
</comment>
<evidence type="ECO:0000256" key="3">
    <source>
        <dbReference type="ARBA" id="ARBA00022816"/>
    </source>
</evidence>
<dbReference type="GO" id="GO:0051028">
    <property type="term" value="P:mRNA transport"/>
    <property type="evidence" value="ECO:0007669"/>
    <property type="project" value="UniProtKB-KW"/>
</dbReference>
<proteinExistence type="predicted"/>
<reference evidence="10" key="1">
    <citation type="submission" date="2022-01" db="EMBL/GenBank/DDBJ databases">
        <authorList>
            <person name="King R."/>
        </authorList>
    </citation>
    <scope>NUCLEOTIDE SEQUENCE</scope>
</reference>
<evidence type="ECO:0000256" key="6">
    <source>
        <dbReference type="ARBA" id="ARBA00023132"/>
    </source>
</evidence>
<evidence type="ECO:0000256" key="8">
    <source>
        <dbReference type="SAM" id="Coils"/>
    </source>
</evidence>
<keyword evidence="7" id="KW-0539">Nucleus</keyword>
<name>A0A9P0D8Z7_9CUCU</name>
<keyword evidence="6" id="KW-0906">Nuclear pore complex</keyword>
<keyword evidence="8" id="KW-0175">Coiled coil</keyword>
<dbReference type="EMBL" id="OV651818">
    <property type="protein sequence ID" value="CAH1112555.1"/>
    <property type="molecule type" value="Genomic_DNA"/>
</dbReference>
<organism evidence="10 11">
    <name type="scientific">Psylliodes chrysocephalus</name>
    <dbReference type="NCBI Taxonomy" id="3402493"/>
    <lineage>
        <taxon>Eukaryota</taxon>
        <taxon>Metazoa</taxon>
        <taxon>Ecdysozoa</taxon>
        <taxon>Arthropoda</taxon>
        <taxon>Hexapoda</taxon>
        <taxon>Insecta</taxon>
        <taxon>Pterygota</taxon>
        <taxon>Neoptera</taxon>
        <taxon>Endopterygota</taxon>
        <taxon>Coleoptera</taxon>
        <taxon>Polyphaga</taxon>
        <taxon>Cucujiformia</taxon>
        <taxon>Chrysomeloidea</taxon>
        <taxon>Chrysomelidae</taxon>
        <taxon>Galerucinae</taxon>
        <taxon>Alticini</taxon>
        <taxon>Psylliodes</taxon>
    </lineage>
</organism>
<dbReference type="InterPro" id="IPR024882">
    <property type="entry name" value="NUP58/p45/49"/>
</dbReference>
<dbReference type="AlphaFoldDB" id="A0A9P0D8Z7"/>
<dbReference type="GO" id="GO:0017056">
    <property type="term" value="F:structural constituent of nuclear pore"/>
    <property type="evidence" value="ECO:0007669"/>
    <property type="project" value="InterPro"/>
</dbReference>
<keyword evidence="5" id="KW-0811">Translocation</keyword>
<protein>
    <recommendedName>
        <fullName evidence="12">Nucleoporin p58/p45</fullName>
    </recommendedName>
</protein>
<evidence type="ECO:0000256" key="4">
    <source>
        <dbReference type="ARBA" id="ARBA00022927"/>
    </source>
</evidence>
<evidence type="ECO:0000313" key="10">
    <source>
        <dbReference type="EMBL" id="CAH1112555.1"/>
    </source>
</evidence>
<evidence type="ECO:0008006" key="12">
    <source>
        <dbReference type="Google" id="ProtNLM"/>
    </source>
</evidence>
<dbReference type="PANTHER" id="PTHR13437">
    <property type="entry name" value="NUCLEOPORIN P58/P45 NUCLEOPORIN-LIKE PROTEIN 1"/>
    <property type="match status" value="1"/>
</dbReference>
<dbReference type="Gene3D" id="6.10.140.1350">
    <property type="match status" value="1"/>
</dbReference>
<evidence type="ECO:0000256" key="5">
    <source>
        <dbReference type="ARBA" id="ARBA00023010"/>
    </source>
</evidence>
<dbReference type="Proteomes" id="UP001153636">
    <property type="component" value="Chromosome 6"/>
</dbReference>
<evidence type="ECO:0000256" key="9">
    <source>
        <dbReference type="SAM" id="MobiDB-lite"/>
    </source>
</evidence>
<dbReference type="PANTHER" id="PTHR13437:SF2">
    <property type="entry name" value="NUCLEOPORIN P58_P45"/>
    <property type="match status" value="1"/>
</dbReference>
<dbReference type="OrthoDB" id="2538017at2759"/>
<keyword evidence="3" id="KW-0509">mRNA transport</keyword>
<evidence type="ECO:0000256" key="2">
    <source>
        <dbReference type="ARBA" id="ARBA00022448"/>
    </source>
</evidence>
<dbReference type="GO" id="GO:0005643">
    <property type="term" value="C:nuclear pore"/>
    <property type="evidence" value="ECO:0007669"/>
    <property type="project" value="UniProtKB-SubCell"/>
</dbReference>